<keyword evidence="1" id="KW-0934">Plastid</keyword>
<dbReference type="EMBL" id="MH281630">
    <property type="protein sequence ID" value="AYR06499.1"/>
    <property type="molecule type" value="Genomic_DNA"/>
</dbReference>
<protein>
    <recommendedName>
        <fullName evidence="2">Reverse transcriptase N-terminal domain-containing protein</fullName>
    </recommendedName>
</protein>
<proteinExistence type="predicted"/>
<evidence type="ECO:0000313" key="1">
    <source>
        <dbReference type="EMBL" id="AYR06499.1"/>
    </source>
</evidence>
<gene>
    <name evidence="1" type="primary">orf360</name>
</gene>
<accession>A0A3G3MI37</accession>
<organism evidence="1">
    <name type="scientific">Rhodogorgon sp</name>
    <dbReference type="NCBI Taxonomy" id="2485824"/>
    <lineage>
        <taxon>Eukaryota</taxon>
        <taxon>Rhodophyta</taxon>
        <taxon>Florideophyceae</taxon>
        <taxon>Corallinophycidae</taxon>
        <taxon>Rhodogorgonales</taxon>
        <taxon>Rhodogorgonaceae</taxon>
        <taxon>Rhodogorgon</taxon>
    </lineage>
</organism>
<name>A0A3G3MI37_9FLOR</name>
<evidence type="ECO:0008006" key="2">
    <source>
        <dbReference type="Google" id="ProtNLM"/>
    </source>
</evidence>
<reference evidence="1" key="1">
    <citation type="journal article" date="2018" name="Genome Biol. Evol.">
        <title>Mitochondrial and Plastid Genomes from Coralline Red Algae Provide Insights into the Incongruent Evolutionary Histories of Organelles.</title>
        <authorList>
            <person name="Lee J."/>
            <person name="Song H.J."/>
            <person name="In Park S."/>
            <person name="Lee Y.M."/>
            <person name="Jeong S.Y."/>
            <person name="Oh Cho T."/>
            <person name="Kim J.H."/>
            <person name="Choi H.G."/>
            <person name="Choi C.G."/>
            <person name="Nelson W.A."/>
            <person name="Fredericq S."/>
            <person name="Bhattacharya D."/>
            <person name="Su Yoon H."/>
        </authorList>
    </citation>
    <scope>NUCLEOTIDE SEQUENCE</scope>
</reference>
<geneLocation type="plastid" evidence="1"/>
<sequence length="408" mass="48469">MDNNQADSILYTDLDLGKIEKIVLNLQQEIYTASTKCDLGKVHLLQDILLNAKSTQAVALQIIVKQLEKLYWLYTKEKNVIKDAYKLIFLNKSSINYRDKNRILFVIKEKMKQYTIFLVLKPEWQSKLEVSSLSSSQKMYSKEVETRLSTFFTNYFYAKPNMNCGLGLQLDTIIKYIDKKYLLRKLNTITCIRVYISNWLDSQYFCEFPNITEDSIWYTYGSLYCDQLWILLQKIILSGIEWYLYIRLQFIQFHTKLIILMKHSTCFLLGKDLYYSELGLCIINFMKSIGISVRRKNYTKIKCNVNTIKIADESIVIRLIHSKYSNISLKPGEYCIKKLLQKIKSILYHKNKNNKWRVNKIDLHHALYRTNEILSRFYMYYLAILDSEVVTEINSIVDNLFYSWQIKR</sequence>
<dbReference type="AlphaFoldDB" id="A0A3G3MI37"/>